<dbReference type="Proteomes" id="UP000586827">
    <property type="component" value="Unassembled WGS sequence"/>
</dbReference>
<evidence type="ECO:0000313" key="1">
    <source>
        <dbReference type="EMBL" id="NNH72982.1"/>
    </source>
</evidence>
<dbReference type="EMBL" id="JABELX010000009">
    <property type="protein sequence ID" value="NNH72982.1"/>
    <property type="molecule type" value="Genomic_DNA"/>
</dbReference>
<protein>
    <submittedName>
        <fullName evidence="1">Uncharacterized protein</fullName>
    </submittedName>
</protein>
<comment type="caution">
    <text evidence="1">The sequence shown here is derived from an EMBL/GenBank/DDBJ whole genome shotgun (WGS) entry which is preliminary data.</text>
</comment>
<sequence>MSVHVVDRTRIVSDRSGHEATSVGQDAWVVSFLPGRTLTAAQALAAIQIADIVADVETLTRPIGLTALEAVGLVVVAPSWNRPSPRRNRAS</sequence>
<keyword evidence="2" id="KW-1185">Reference proteome</keyword>
<dbReference type="RefSeq" id="WP_067523499.1">
    <property type="nucleotide sequence ID" value="NZ_JABELX010000009.1"/>
</dbReference>
<dbReference type="AlphaFoldDB" id="A0A849C2S2"/>
<gene>
    <name evidence="1" type="ORF">HLB23_24500</name>
</gene>
<organism evidence="1 2">
    <name type="scientific">Nocardia uniformis</name>
    <dbReference type="NCBI Taxonomy" id="53432"/>
    <lineage>
        <taxon>Bacteria</taxon>
        <taxon>Bacillati</taxon>
        <taxon>Actinomycetota</taxon>
        <taxon>Actinomycetes</taxon>
        <taxon>Mycobacteriales</taxon>
        <taxon>Nocardiaceae</taxon>
        <taxon>Nocardia</taxon>
    </lineage>
</organism>
<accession>A0A849C2S2</accession>
<name>A0A849C2S2_9NOCA</name>
<proteinExistence type="predicted"/>
<evidence type="ECO:0000313" key="2">
    <source>
        <dbReference type="Proteomes" id="UP000586827"/>
    </source>
</evidence>
<reference evidence="1 2" key="1">
    <citation type="submission" date="2020-05" db="EMBL/GenBank/DDBJ databases">
        <title>MicrobeNet Type strains.</title>
        <authorList>
            <person name="Nicholson A.C."/>
        </authorList>
    </citation>
    <scope>NUCLEOTIDE SEQUENCE [LARGE SCALE GENOMIC DNA]</scope>
    <source>
        <strain evidence="1 2">JCM 3224</strain>
    </source>
</reference>